<dbReference type="Gene3D" id="1.10.1870.10">
    <property type="entry name" value="Domain 3, Saccharopine reductase"/>
    <property type="match status" value="1"/>
</dbReference>
<dbReference type="SUPFAM" id="SSF52283">
    <property type="entry name" value="Formate/glycerate dehydrogenase catalytic domain-like"/>
    <property type="match status" value="1"/>
</dbReference>
<dbReference type="SUPFAM" id="SSF51735">
    <property type="entry name" value="NAD(P)-binding Rossmann-fold domains"/>
    <property type="match status" value="1"/>
</dbReference>
<dbReference type="GO" id="GO:0019878">
    <property type="term" value="P:lysine biosynthetic process via aminoadipic acid"/>
    <property type="evidence" value="ECO:0007669"/>
    <property type="project" value="TreeGrafter"/>
</dbReference>
<dbReference type="FunFam" id="3.30.360.10:FF:000008">
    <property type="entry name" value="Alpha-aminoadipic semialdehyde synthase, mitochondrial"/>
    <property type="match status" value="1"/>
</dbReference>
<comment type="similarity">
    <text evidence="7">In the C-terminal section; belongs to the saccharopine dehydrogenase family.</text>
</comment>
<dbReference type="SMART" id="SM01003">
    <property type="entry name" value="AlaDh_PNT_N"/>
    <property type="match status" value="1"/>
</dbReference>
<dbReference type="SUPFAM" id="SSF55347">
    <property type="entry name" value="Glyceraldehyde-3-phosphate dehydrogenase-like, C-terminal domain"/>
    <property type="match status" value="1"/>
</dbReference>
<evidence type="ECO:0000256" key="7">
    <source>
        <dbReference type="ARBA" id="ARBA00025744"/>
    </source>
</evidence>
<name>A0A7S2IIT5_9STRA</name>
<accession>A0A7S2IIT5</accession>
<comment type="pathway">
    <text evidence="2">Amino-acid degradation; L-lysine degradation via saccharopine pathway; glutaryl-CoA from L-lysine: step 2/6.</text>
</comment>
<evidence type="ECO:0000256" key="1">
    <source>
        <dbReference type="ARBA" id="ARBA00004682"/>
    </source>
</evidence>
<dbReference type="InterPro" id="IPR007545">
    <property type="entry name" value="LOR/SDH_bifunc_enz_cons_dom"/>
</dbReference>
<evidence type="ECO:0000256" key="3">
    <source>
        <dbReference type="ARBA" id="ARBA00022857"/>
    </source>
</evidence>
<dbReference type="InterPro" id="IPR036291">
    <property type="entry name" value="NAD(P)-bd_dom_sf"/>
</dbReference>
<dbReference type="Pfam" id="PF03435">
    <property type="entry name" value="Sacchrp_dh_NADP"/>
    <property type="match status" value="1"/>
</dbReference>
<dbReference type="Pfam" id="PF05222">
    <property type="entry name" value="AlaDh_PNT_N"/>
    <property type="match status" value="1"/>
</dbReference>
<organism evidence="10">
    <name type="scientific">Helicotheca tamesis</name>
    <dbReference type="NCBI Taxonomy" id="374047"/>
    <lineage>
        <taxon>Eukaryota</taxon>
        <taxon>Sar</taxon>
        <taxon>Stramenopiles</taxon>
        <taxon>Ochrophyta</taxon>
        <taxon>Bacillariophyta</taxon>
        <taxon>Mediophyceae</taxon>
        <taxon>Lithodesmiophycidae</taxon>
        <taxon>Lithodesmiales</taxon>
        <taxon>Lithodesmiaceae</taxon>
        <taxon>Helicotheca</taxon>
    </lineage>
</organism>
<keyword evidence="5" id="KW-0520">NAD</keyword>
<evidence type="ECO:0008006" key="11">
    <source>
        <dbReference type="Google" id="ProtNLM"/>
    </source>
</evidence>
<dbReference type="PANTHER" id="PTHR11133">
    <property type="entry name" value="SACCHAROPINE DEHYDROGENASE"/>
    <property type="match status" value="1"/>
</dbReference>
<sequence>MFYSKLFATRARGAVARRIVNSRSVNLGVRSFGTFSSTSPLREAEKKGLTLGILRETYDKWECRAPLTPAHVQELLQGDDPLSGVIVQPASHRVFSDAEYEASGAKISEDLSDSDLILGVKRVKDEEKDLIPDKMYMFFSHVIKGQPENMALMQSILDKNIQLIDYECISKGKKRLVAFGKYAGIAGMTNAFQALGRRLLAAGYSTPFLNCPPTSMHRDLDGVKAGISKLGENISENGLPPGLAPLIFCFTGKGNVAKGAKEIFELLPHKMITSDQLEEVSKMKGPHKCVYGLQLHLDDIVRKKKHSADDANSVIDSDHYKQNPTEYEGIFHSKIAPYCNVLINGMYWDERFPRLLTKEHMADLYKNENKNLYVLADITCDVGGSVEFLEYATSIDNPYFMYDPIRRETSDIITTDGVAVMGVDILPTEVPRESSQHFGDALTPLLKEMVRRKASAQAKTFEEFAQDLPYELINACISYKGSFTPTFSYIESFVKRAHRSEAHLTDPHVLVSLKGHLFDSGLINQALDIFESHDIDFTIQQCIVGRKKNELSDKSSVLLRISAKDMKLLEDVTSKVSSLADLISTADATMQCFYDENELREETIEVSDEDTEQHILVLGAGRVAASLSEYLGRSNHRVIAVASAIEDEAVSVANQAKRGHPIVLDVANDKSRLEELVKNADVVVSLLPAPMHPGIAEHCISKNTNLVTASYANDEMFSLQNRCEESGIAILNEMGLDPGMDHMSAMKIIDDIKSRGGEIKSFSSVCGGLPAPEAANNHLMYKFSWSPMGVLTASQNSAVYREDGNAIKINGDDLLASSRPFDYWPSFNLECLPNRDCLPYGDRYGIQNAESIFRGTLRYYGFSSLLNVFRNMGLLDKIDTGGSTWGSTLHKLQKMKGDFKDSKSFLVACSGGDEALAMRAATCLKSLGITTESTVSKPSSIVGSFCDVLEEKLKFEEHERDMVLMHHGIEAAFEDGSCETHHSSLQVFGDSKMTAMCKTVGYTAAVGTDLLLSGKINQKGVLLPTNRDIYEPCLKALEQEGLEFHEEVLVDRDETQEFVF</sequence>
<dbReference type="InterPro" id="IPR007698">
    <property type="entry name" value="AlaDH/PNT_NAD(H)-bd"/>
</dbReference>
<keyword evidence="4" id="KW-0560">Oxidoreductase</keyword>
<evidence type="ECO:0000259" key="8">
    <source>
        <dbReference type="SMART" id="SM01002"/>
    </source>
</evidence>
<dbReference type="InterPro" id="IPR007886">
    <property type="entry name" value="AlaDH/PNT_N"/>
</dbReference>
<evidence type="ECO:0000256" key="2">
    <source>
        <dbReference type="ARBA" id="ARBA00004720"/>
    </source>
</evidence>
<comment type="pathway">
    <text evidence="1">Amino-acid degradation; L-lysine degradation via saccharopine pathway; glutaryl-CoA from L-lysine: step 1/6.</text>
</comment>
<evidence type="ECO:0000313" key="10">
    <source>
        <dbReference type="EMBL" id="CAD9520780.1"/>
    </source>
</evidence>
<dbReference type="GO" id="GO:0033512">
    <property type="term" value="P:L-lysine catabolic process to acetyl-CoA via saccharopine"/>
    <property type="evidence" value="ECO:0007669"/>
    <property type="project" value="UniProtKB-UniPathway"/>
</dbReference>
<feature type="domain" description="Alanine dehydrogenase/pyridine nucleotide transhydrogenase NAD(H)-binding" evidence="8">
    <location>
        <begin position="225"/>
        <end position="422"/>
    </location>
</feature>
<evidence type="ECO:0000256" key="6">
    <source>
        <dbReference type="ARBA" id="ARBA00023268"/>
    </source>
</evidence>
<proteinExistence type="inferred from homology"/>
<dbReference type="EMBL" id="HBGV01020326">
    <property type="protein sequence ID" value="CAD9520780.1"/>
    <property type="molecule type" value="Transcribed_RNA"/>
</dbReference>
<dbReference type="AlphaFoldDB" id="A0A7S2IIT5"/>
<dbReference type="GO" id="GO:0005737">
    <property type="term" value="C:cytoplasm"/>
    <property type="evidence" value="ECO:0007669"/>
    <property type="project" value="TreeGrafter"/>
</dbReference>
<dbReference type="Pfam" id="PF01262">
    <property type="entry name" value="AlaDh_PNT_C"/>
    <property type="match status" value="1"/>
</dbReference>
<evidence type="ECO:0000256" key="4">
    <source>
        <dbReference type="ARBA" id="ARBA00023002"/>
    </source>
</evidence>
<dbReference type="InterPro" id="IPR005097">
    <property type="entry name" value="Sacchrp_dh_NADP-bd"/>
</dbReference>
<dbReference type="UniPathway" id="UPA00868">
    <property type="reaction ID" value="UER00835"/>
</dbReference>
<dbReference type="PANTHER" id="PTHR11133:SF22">
    <property type="entry name" value="ALPHA-AMINOADIPIC SEMIALDEHYDE SYNTHASE, MITOCHONDRIAL"/>
    <property type="match status" value="1"/>
</dbReference>
<dbReference type="InterPro" id="IPR032095">
    <property type="entry name" value="Sacchrp_dh-like_C"/>
</dbReference>
<keyword evidence="3" id="KW-0521">NADP</keyword>
<keyword evidence="6" id="KW-0511">Multifunctional enzyme</keyword>
<dbReference type="CDD" id="cd12189">
    <property type="entry name" value="LKR_SDH_like"/>
    <property type="match status" value="1"/>
</dbReference>
<evidence type="ECO:0000259" key="9">
    <source>
        <dbReference type="SMART" id="SM01003"/>
    </source>
</evidence>
<dbReference type="Gene3D" id="3.30.70.2690">
    <property type="entry name" value="LOR/SDH bifunctional enzyme, conserved domain"/>
    <property type="match status" value="1"/>
</dbReference>
<dbReference type="InterPro" id="IPR043009">
    <property type="entry name" value="LOR/SDH_bifunc_enz_cons_dom_sf"/>
</dbReference>
<dbReference type="FunFam" id="3.40.50.720:FF:000072">
    <property type="entry name" value="Saccharopine dehydrogenase [NADP(+), L-glutamate-forming]"/>
    <property type="match status" value="1"/>
</dbReference>
<dbReference type="GO" id="GO:0004753">
    <property type="term" value="F:saccharopine dehydrogenase activity"/>
    <property type="evidence" value="ECO:0007669"/>
    <property type="project" value="TreeGrafter"/>
</dbReference>
<gene>
    <name evidence="10" type="ORF">HTAM1171_LOCUS12679</name>
</gene>
<protein>
    <recommendedName>
        <fullName evidence="11">Saccharopine dehydrogenase (NAD(+), L-glutamate-forming)</fullName>
    </recommendedName>
</protein>
<dbReference type="Gene3D" id="3.40.50.720">
    <property type="entry name" value="NAD(P)-binding Rossmann-like Domain"/>
    <property type="match status" value="2"/>
</dbReference>
<dbReference type="SMART" id="SM01002">
    <property type="entry name" value="AlaDh_PNT_C"/>
    <property type="match status" value="1"/>
</dbReference>
<dbReference type="Pfam" id="PF04455">
    <property type="entry name" value="Saccharop_dh_N"/>
    <property type="match status" value="1"/>
</dbReference>
<dbReference type="Gene3D" id="3.30.360.10">
    <property type="entry name" value="Dihydrodipicolinate Reductase, domain 2"/>
    <property type="match status" value="1"/>
</dbReference>
<dbReference type="InterPro" id="IPR051168">
    <property type="entry name" value="AASS"/>
</dbReference>
<reference evidence="10" key="1">
    <citation type="submission" date="2021-01" db="EMBL/GenBank/DDBJ databases">
        <authorList>
            <person name="Corre E."/>
            <person name="Pelletier E."/>
            <person name="Niang G."/>
            <person name="Scheremetjew M."/>
            <person name="Finn R."/>
            <person name="Kale V."/>
            <person name="Holt S."/>
            <person name="Cochrane G."/>
            <person name="Meng A."/>
            <person name="Brown T."/>
            <person name="Cohen L."/>
        </authorList>
    </citation>
    <scope>NUCLEOTIDE SEQUENCE</scope>
    <source>
        <strain evidence="10">CCMP826</strain>
    </source>
</reference>
<feature type="domain" description="Alanine dehydrogenase/pyridine nucleotide transhydrogenase N-terminal" evidence="9">
    <location>
        <begin position="52"/>
        <end position="186"/>
    </location>
</feature>
<evidence type="ECO:0000256" key="5">
    <source>
        <dbReference type="ARBA" id="ARBA00023027"/>
    </source>
</evidence>
<dbReference type="Pfam" id="PF16653">
    <property type="entry name" value="Sacchrp_dh_C"/>
    <property type="match status" value="1"/>
</dbReference>